<reference evidence="4" key="2">
    <citation type="journal article" date="2019" name="Int. J. Syst. Evol. Microbiol.">
        <title>The Global Catalogue of Microorganisms (GCM) 10K type strain sequencing project: providing services to taxonomists for standard genome sequencing and annotation.</title>
        <authorList>
            <consortium name="The Broad Institute Genomics Platform"/>
            <consortium name="The Broad Institute Genome Sequencing Center for Infectious Disease"/>
            <person name="Wu L."/>
            <person name="Ma J."/>
        </authorList>
    </citation>
    <scope>NUCLEOTIDE SEQUENCE [LARGE SCALE GENOMIC DNA]</scope>
    <source>
        <strain evidence="4">NBRC 108565</strain>
    </source>
</reference>
<evidence type="ECO:0000313" key="4">
    <source>
        <dbReference type="Proteomes" id="UP001321475"/>
    </source>
</evidence>
<reference evidence="2" key="1">
    <citation type="journal article" date="2014" name="Int. J. Syst. Evol. Microbiol.">
        <title>Complete genome of a new Firmicutes species belonging to the dominant human colonic microbiota ('Ruminococcus bicirculans') reveals two chromosomes and a selective capacity to utilize plant glucans.</title>
        <authorList>
            <consortium name="NISC Comparative Sequencing Program"/>
            <person name="Wegmann U."/>
            <person name="Louis P."/>
            <person name="Goesmann A."/>
            <person name="Henrissat B."/>
            <person name="Duncan S.H."/>
            <person name="Flint H.J."/>
        </authorList>
    </citation>
    <scope>NUCLEOTIDE SEQUENCE</scope>
    <source>
        <strain evidence="2">NBRC 108565</strain>
    </source>
</reference>
<feature type="compositionally biased region" description="Basic and acidic residues" evidence="1">
    <location>
        <begin position="98"/>
        <end position="113"/>
    </location>
</feature>
<feature type="region of interest" description="Disordered" evidence="1">
    <location>
        <begin position="1"/>
        <end position="69"/>
    </location>
</feature>
<proteinExistence type="predicted"/>
<accession>A0ABM8G7G2</accession>
<dbReference type="Proteomes" id="UP001321475">
    <property type="component" value="Plasmid pNBRC108565a"/>
</dbReference>
<sequence>MGTQHRSLVHPEQPRPVRQVPTDRDHRRRPARRRPRGHRPDRRRPRETATVEADRVSRQAGRVDALAAKADKKHAAAEAAWTRHTADVERLPPGGEPIKLDHHSGARHRRDVERAHRSIGAAVRAGDDAEEYARRAAAATHTTGARHNPVTVANRIKALAADIRRLERQVVADTYDRETGYRPATDDEKEARRARLAPRIDQKRDQHAYWVQIRAEQQATGHATNYSPANVRKGDAVKIRGSWHRVARANQKSVSVETEYSWTDRAPWHEVQDHKPATL</sequence>
<feature type="compositionally biased region" description="Basic and acidic residues" evidence="1">
    <location>
        <begin position="44"/>
        <end position="57"/>
    </location>
</feature>
<geneLocation type="plasmid" evidence="2 4">
    <name>pNBRC108565a</name>
</geneLocation>
<gene>
    <name evidence="2" type="ORF">GCM10025865_33330</name>
    <name evidence="3" type="ORF">GCM10025865_33770</name>
</gene>
<keyword evidence="4" id="KW-1185">Reference proteome</keyword>
<dbReference type="InterPro" id="IPR021944">
    <property type="entry name" value="DUF3560"/>
</dbReference>
<dbReference type="EMBL" id="AP027730">
    <property type="protein sequence ID" value="BDZ44078.1"/>
    <property type="molecule type" value="Genomic_DNA"/>
</dbReference>
<feature type="region of interest" description="Disordered" evidence="1">
    <location>
        <begin position="88"/>
        <end position="113"/>
    </location>
</feature>
<evidence type="ECO:0008006" key="5">
    <source>
        <dbReference type="Google" id="ProtNLM"/>
    </source>
</evidence>
<protein>
    <recommendedName>
        <fullName evidence="5">DUF3560 domain-containing protein</fullName>
    </recommendedName>
</protein>
<evidence type="ECO:0000313" key="3">
    <source>
        <dbReference type="EMBL" id="BDZ44078.1"/>
    </source>
</evidence>
<organism evidence="2 4">
    <name type="scientific">Paraoerskovia sediminicola</name>
    <dbReference type="NCBI Taxonomy" id="1138587"/>
    <lineage>
        <taxon>Bacteria</taxon>
        <taxon>Bacillati</taxon>
        <taxon>Actinomycetota</taxon>
        <taxon>Actinomycetes</taxon>
        <taxon>Micrococcales</taxon>
        <taxon>Cellulomonadaceae</taxon>
        <taxon>Paraoerskovia</taxon>
    </lineage>
</organism>
<name>A0ABM8G7G2_9CELL</name>
<evidence type="ECO:0000313" key="2">
    <source>
        <dbReference type="EMBL" id="BDZ44034.1"/>
    </source>
</evidence>
<evidence type="ECO:0000256" key="1">
    <source>
        <dbReference type="SAM" id="MobiDB-lite"/>
    </source>
</evidence>
<dbReference type="RefSeq" id="WP_286219592.1">
    <property type="nucleotide sequence ID" value="NZ_AP027730.1"/>
</dbReference>
<feature type="compositionally biased region" description="Basic residues" evidence="1">
    <location>
        <begin position="26"/>
        <end position="43"/>
    </location>
</feature>
<dbReference type="EMBL" id="AP027730">
    <property type="protein sequence ID" value="BDZ44034.1"/>
    <property type="molecule type" value="Genomic_DNA"/>
</dbReference>
<dbReference type="Pfam" id="PF12083">
    <property type="entry name" value="DUF3560"/>
    <property type="match status" value="1"/>
</dbReference>
<keyword evidence="2" id="KW-0614">Plasmid</keyword>
<reference evidence="2" key="3">
    <citation type="submission" date="2023-02" db="EMBL/GenBank/DDBJ databases">
        <authorList>
            <person name="Sun Q."/>
            <person name="Mori K."/>
        </authorList>
    </citation>
    <scope>NUCLEOTIDE SEQUENCE</scope>
    <source>
        <strain evidence="2">NBRC 108565</strain>
        <plasmid evidence="2">pNBRC108565a</plasmid>
    </source>
</reference>